<dbReference type="EMBL" id="CP006911">
    <property type="protein sequence ID" value="ALE01168.1"/>
    <property type="molecule type" value="Genomic_DNA"/>
</dbReference>
<dbReference type="InterPro" id="IPR016160">
    <property type="entry name" value="Ald_DH_CS_CYS"/>
</dbReference>
<dbReference type="InterPro" id="IPR016163">
    <property type="entry name" value="Ald_DH_C"/>
</dbReference>
<keyword evidence="7" id="KW-1185">Reference proteome</keyword>
<dbReference type="FunFam" id="3.40.309.10:FF:000012">
    <property type="entry name" value="Betaine aldehyde dehydrogenase"/>
    <property type="match status" value="1"/>
</dbReference>
<protein>
    <submittedName>
        <fullName evidence="6">Carnitine dehydratase</fullName>
    </submittedName>
</protein>
<dbReference type="RefSeq" id="WP_053819471.1">
    <property type="nucleotide sequence ID" value="NZ_CP006911.1"/>
</dbReference>
<name>A0A0M4LDZ6_9GAMM</name>
<feature type="domain" description="Aldehyde dehydrogenase" evidence="5">
    <location>
        <begin position="15"/>
        <end position="472"/>
    </location>
</feature>
<evidence type="ECO:0000259" key="5">
    <source>
        <dbReference type="Pfam" id="PF00171"/>
    </source>
</evidence>
<comment type="similarity">
    <text evidence="1 4">Belongs to the aldehyde dehydrogenase family.</text>
</comment>
<dbReference type="InterPro" id="IPR016162">
    <property type="entry name" value="Ald_DH_N"/>
</dbReference>
<dbReference type="PANTHER" id="PTHR11699">
    <property type="entry name" value="ALDEHYDE DEHYDROGENASE-RELATED"/>
    <property type="match status" value="1"/>
</dbReference>
<dbReference type="KEGG" id="tsn:W908_00215"/>
<organism evidence="6 7">
    <name type="scientific">Candidatus Pseudothioglobus singularis PS1</name>
    <dbReference type="NCBI Taxonomy" id="1125411"/>
    <lineage>
        <taxon>Bacteria</taxon>
        <taxon>Pseudomonadati</taxon>
        <taxon>Pseudomonadota</taxon>
        <taxon>Gammaproteobacteria</taxon>
        <taxon>Candidatus Pseudothioglobaceae</taxon>
        <taxon>Candidatus Pseudothioglobus</taxon>
    </lineage>
</organism>
<dbReference type="Pfam" id="PF00171">
    <property type="entry name" value="Aldedh"/>
    <property type="match status" value="1"/>
</dbReference>
<gene>
    <name evidence="6" type="ORF">W908_00215</name>
</gene>
<evidence type="ECO:0000256" key="1">
    <source>
        <dbReference type="ARBA" id="ARBA00009986"/>
    </source>
</evidence>
<dbReference type="OrthoDB" id="9812625at2"/>
<keyword evidence="2 4" id="KW-0560">Oxidoreductase</keyword>
<sequence length="489" mass="52827">MEYFKHYINGKFSDGLEQFETLNPANGKPWASFPAASEQESNSAIESAHSALYDGPWSKLNATQRGKLIHKLGDLIAKHASELGDLETQDSGKLAVETRAQSSYVADYYYYYAGLADKIQGEVLPIDKPDMQVFTTREPIGVVVAIVPWNAQLFLAATKIAPALAAGNTVVVKASEQAPAALFKFAELVDESGFPPGVINIITGFPEPCGRVLTTHPKVARIAFTGGTEVARHIIRNSAENFAHVSLELGGKSPMIIFEDCNIEGAVNGIIAGNFGASGQSCVAGSRVFIHRSIHSKIIALVTERAKSIVVGDPLDSKTQVGPLATENQVERASKVVQNSITQGASLVFGGKKPSQHKEGWYFEPTLLDCPDQEFDCVKTELFAPVISVIAFDTEEEAIAMANDSDYGLGSGVFTENLARAHRVSSKIHSGIVWINTYRAISPISPFGGFKQSGGSREAGIDAIHEYTRTKTTWINTSSEPMSNPFIMR</sequence>
<dbReference type="InterPro" id="IPR016161">
    <property type="entry name" value="Ald_DH/histidinol_DH"/>
</dbReference>
<evidence type="ECO:0000256" key="3">
    <source>
        <dbReference type="PROSITE-ProRule" id="PRU10007"/>
    </source>
</evidence>
<dbReference type="InterPro" id="IPR029510">
    <property type="entry name" value="Ald_DH_CS_GLU"/>
</dbReference>
<dbReference type="SUPFAM" id="SSF53720">
    <property type="entry name" value="ALDH-like"/>
    <property type="match status" value="1"/>
</dbReference>
<dbReference type="FunFam" id="3.40.605.10:FF:000007">
    <property type="entry name" value="NAD/NADP-dependent betaine aldehyde dehydrogenase"/>
    <property type="match status" value="1"/>
</dbReference>
<evidence type="ECO:0000256" key="2">
    <source>
        <dbReference type="ARBA" id="ARBA00023002"/>
    </source>
</evidence>
<dbReference type="STRING" id="1125411.W908_00215"/>
<dbReference type="PROSITE" id="PS00687">
    <property type="entry name" value="ALDEHYDE_DEHYDR_GLU"/>
    <property type="match status" value="1"/>
</dbReference>
<proteinExistence type="inferred from homology"/>
<reference evidence="6 7" key="1">
    <citation type="journal article" date="2015" name="Genome Announc.">
        <title>Genome Sequence of 'Candidatus Thioglobus singularis' Strain PS1, a Mixotroph from the SUP05 Clade of Marine Gammaproteobacteria.</title>
        <authorList>
            <person name="Marshall K.T."/>
            <person name="Morris R.M."/>
        </authorList>
    </citation>
    <scope>NUCLEOTIDE SEQUENCE [LARGE SCALE GENOMIC DNA]</scope>
    <source>
        <strain evidence="6 7">PS1</strain>
    </source>
</reference>
<dbReference type="AlphaFoldDB" id="A0A0M4LDZ6"/>
<dbReference type="InterPro" id="IPR015590">
    <property type="entry name" value="Aldehyde_DH_dom"/>
</dbReference>
<accession>A0A0M4LDZ6</accession>
<feature type="active site" evidence="3">
    <location>
        <position position="248"/>
    </location>
</feature>
<dbReference type="Proteomes" id="UP000068905">
    <property type="component" value="Chromosome"/>
</dbReference>
<evidence type="ECO:0000313" key="7">
    <source>
        <dbReference type="Proteomes" id="UP000068905"/>
    </source>
</evidence>
<dbReference type="PATRIC" id="fig|1125411.7.peg.42"/>
<dbReference type="Gene3D" id="3.40.309.10">
    <property type="entry name" value="Aldehyde Dehydrogenase, Chain A, domain 2"/>
    <property type="match status" value="1"/>
</dbReference>
<evidence type="ECO:0000256" key="4">
    <source>
        <dbReference type="RuleBase" id="RU003345"/>
    </source>
</evidence>
<dbReference type="Gene3D" id="3.40.605.10">
    <property type="entry name" value="Aldehyde Dehydrogenase, Chain A, domain 1"/>
    <property type="match status" value="1"/>
</dbReference>
<dbReference type="CDD" id="cd07114">
    <property type="entry name" value="ALDH_DhaS"/>
    <property type="match status" value="1"/>
</dbReference>
<dbReference type="GO" id="GO:0016620">
    <property type="term" value="F:oxidoreductase activity, acting on the aldehyde or oxo group of donors, NAD or NADP as acceptor"/>
    <property type="evidence" value="ECO:0007669"/>
    <property type="project" value="InterPro"/>
</dbReference>
<dbReference type="PROSITE" id="PS00070">
    <property type="entry name" value="ALDEHYDE_DEHYDR_CYS"/>
    <property type="match status" value="1"/>
</dbReference>
<evidence type="ECO:0000313" key="6">
    <source>
        <dbReference type="EMBL" id="ALE01168.1"/>
    </source>
</evidence>